<proteinExistence type="predicted"/>
<name>A0A815MZN3_9BILA</name>
<dbReference type="Proteomes" id="UP000663855">
    <property type="component" value="Unassembled WGS sequence"/>
</dbReference>
<feature type="transmembrane region" description="Helical" evidence="1">
    <location>
        <begin position="82"/>
        <end position="104"/>
    </location>
</feature>
<accession>A0A815MZN3</accession>
<dbReference type="AlphaFoldDB" id="A0A815MZN3"/>
<organism evidence="2 3">
    <name type="scientific">Rotaria magnacalcarata</name>
    <dbReference type="NCBI Taxonomy" id="392030"/>
    <lineage>
        <taxon>Eukaryota</taxon>
        <taxon>Metazoa</taxon>
        <taxon>Spiralia</taxon>
        <taxon>Gnathifera</taxon>
        <taxon>Rotifera</taxon>
        <taxon>Eurotatoria</taxon>
        <taxon>Bdelloidea</taxon>
        <taxon>Philodinida</taxon>
        <taxon>Philodinidae</taxon>
        <taxon>Rotaria</taxon>
    </lineage>
</organism>
<keyword evidence="1" id="KW-1133">Transmembrane helix</keyword>
<protein>
    <submittedName>
        <fullName evidence="2">Uncharacterized protein</fullName>
    </submittedName>
</protein>
<evidence type="ECO:0000313" key="3">
    <source>
        <dbReference type="Proteomes" id="UP000663855"/>
    </source>
</evidence>
<sequence>MPEVVARNIPLLEVPATNPAHLAARYTSNNNATRRSSITLHSNGTSNGATTARNVNVDLESVPEATSAISSGSGSLTKIAKVIITLITLTVLITTISVAAVYFASSRKYSFLAL</sequence>
<gene>
    <name evidence="2" type="ORF">CJN711_LOCUS23504</name>
</gene>
<comment type="caution">
    <text evidence="2">The sequence shown here is derived from an EMBL/GenBank/DDBJ whole genome shotgun (WGS) entry which is preliminary data.</text>
</comment>
<evidence type="ECO:0000256" key="1">
    <source>
        <dbReference type="SAM" id="Phobius"/>
    </source>
</evidence>
<keyword evidence="1" id="KW-0472">Membrane</keyword>
<dbReference type="EMBL" id="CAJNOV010010921">
    <property type="protein sequence ID" value="CAF1429786.1"/>
    <property type="molecule type" value="Genomic_DNA"/>
</dbReference>
<keyword evidence="1" id="KW-0812">Transmembrane</keyword>
<evidence type="ECO:0000313" key="2">
    <source>
        <dbReference type="EMBL" id="CAF1429786.1"/>
    </source>
</evidence>
<reference evidence="2" key="1">
    <citation type="submission" date="2021-02" db="EMBL/GenBank/DDBJ databases">
        <authorList>
            <person name="Nowell W R."/>
        </authorList>
    </citation>
    <scope>NUCLEOTIDE SEQUENCE</scope>
</reference>